<dbReference type="Proteomes" id="UP000299102">
    <property type="component" value="Unassembled WGS sequence"/>
</dbReference>
<comment type="caution">
    <text evidence="1">The sequence shown here is derived from an EMBL/GenBank/DDBJ whole genome shotgun (WGS) entry which is preliminary data.</text>
</comment>
<dbReference type="EMBL" id="BGZK01000709">
    <property type="protein sequence ID" value="GBP57145.1"/>
    <property type="molecule type" value="Genomic_DNA"/>
</dbReference>
<keyword evidence="2" id="KW-1185">Reference proteome</keyword>
<dbReference type="AlphaFoldDB" id="A0A4C1X4H2"/>
<name>A0A4C1X4H2_EUMVA</name>
<gene>
    <name evidence="1" type="ORF">EVAR_33388_1</name>
</gene>
<sequence length="134" mass="14810">MSVTTQDRVTSRHFPTVVRRRRSESINDELPPVPLVGGTIKPQKRGGSTCDIFELPVYCDNAIFRIITIYGCEVAAPAVVIRSLSESSGSPLPLYTLHEPEPPFIKQSYRRTDDPSGGSLSNGSLVRLSFEYVI</sequence>
<proteinExistence type="predicted"/>
<evidence type="ECO:0000313" key="1">
    <source>
        <dbReference type="EMBL" id="GBP57145.1"/>
    </source>
</evidence>
<accession>A0A4C1X4H2</accession>
<reference evidence="1 2" key="1">
    <citation type="journal article" date="2019" name="Commun. Biol.">
        <title>The bagworm genome reveals a unique fibroin gene that provides high tensile strength.</title>
        <authorList>
            <person name="Kono N."/>
            <person name="Nakamura H."/>
            <person name="Ohtoshi R."/>
            <person name="Tomita M."/>
            <person name="Numata K."/>
            <person name="Arakawa K."/>
        </authorList>
    </citation>
    <scope>NUCLEOTIDE SEQUENCE [LARGE SCALE GENOMIC DNA]</scope>
</reference>
<organism evidence="1 2">
    <name type="scientific">Eumeta variegata</name>
    <name type="common">Bagworm moth</name>
    <name type="synonym">Eumeta japonica</name>
    <dbReference type="NCBI Taxonomy" id="151549"/>
    <lineage>
        <taxon>Eukaryota</taxon>
        <taxon>Metazoa</taxon>
        <taxon>Ecdysozoa</taxon>
        <taxon>Arthropoda</taxon>
        <taxon>Hexapoda</taxon>
        <taxon>Insecta</taxon>
        <taxon>Pterygota</taxon>
        <taxon>Neoptera</taxon>
        <taxon>Endopterygota</taxon>
        <taxon>Lepidoptera</taxon>
        <taxon>Glossata</taxon>
        <taxon>Ditrysia</taxon>
        <taxon>Tineoidea</taxon>
        <taxon>Psychidae</taxon>
        <taxon>Oiketicinae</taxon>
        <taxon>Eumeta</taxon>
    </lineage>
</organism>
<evidence type="ECO:0000313" key="2">
    <source>
        <dbReference type="Proteomes" id="UP000299102"/>
    </source>
</evidence>
<protein>
    <submittedName>
        <fullName evidence="1">Uncharacterized protein</fullName>
    </submittedName>
</protein>